<dbReference type="PRINTS" id="PR00038">
    <property type="entry name" value="HTHLUXR"/>
</dbReference>
<dbReference type="RefSeq" id="WP_095680370.1">
    <property type="nucleotide sequence ID" value="NZ_CP016768.2"/>
</dbReference>
<feature type="domain" description="HTH luxR-type" evidence="4">
    <location>
        <begin position="457"/>
        <end position="522"/>
    </location>
</feature>
<dbReference type="GO" id="GO:0006355">
    <property type="term" value="P:regulation of DNA-templated transcription"/>
    <property type="evidence" value="ECO:0007669"/>
    <property type="project" value="InterPro"/>
</dbReference>
<evidence type="ECO:0000256" key="2">
    <source>
        <dbReference type="ARBA" id="ARBA00023125"/>
    </source>
</evidence>
<evidence type="ECO:0000259" key="4">
    <source>
        <dbReference type="PROSITE" id="PS50043"/>
    </source>
</evidence>
<reference evidence="6" key="1">
    <citation type="submission" date="2016-10" db="EMBL/GenBank/DDBJ databases">
        <title>High microdiversification within the ubiquitous acI lineage of Actinobacteria.</title>
        <authorList>
            <person name="Neuenschwander S.M."/>
            <person name="Salcher M."/>
            <person name="Ghai R."/>
            <person name="Pernthaler J."/>
        </authorList>
    </citation>
    <scope>NUCLEOTIDE SEQUENCE [LARGE SCALE GENOMIC DNA]</scope>
</reference>
<dbReference type="KEGG" id="abam:B1s21122_01685"/>
<evidence type="ECO:0000313" key="5">
    <source>
        <dbReference type="EMBL" id="ASY09068.1"/>
    </source>
</evidence>
<organism evidence="5 6">
    <name type="scientific">Candidatus Nanopelagicus limnae</name>
    <dbReference type="NCBI Taxonomy" id="1884634"/>
    <lineage>
        <taxon>Bacteria</taxon>
        <taxon>Bacillati</taxon>
        <taxon>Actinomycetota</taxon>
        <taxon>Actinomycetes</taxon>
        <taxon>Candidatus Nanopelagicales</taxon>
        <taxon>Candidatus Nanopelagicaceae</taxon>
        <taxon>Candidatus Nanopelagicus</taxon>
    </lineage>
</organism>
<protein>
    <submittedName>
        <fullName evidence="5">DNA-binding response regulator, NarL/FixJ family</fullName>
    </submittedName>
</protein>
<sequence>MSKEQSKSPLPGFTDGVHKIIDNAIKSNDLDFFYRLYLTRMAELSLNGQGKEFITHAKSALDESPANLFMAKGFEAIGSLIDLDFIKCVKTLDELEEITRDLEIKVWVDQISSLCRAYINFHIGDYKSALKYAEISLSSPIKSGTLDPMDKGRLIRLICCISLITSDSKRIDKCAEEINKIDNPDELNVLHQAKSAINAMQLLANGEYKKAYELARACISLEEAAGRTGIAAPFDCKFVLTRCLYEFSLVEEALKELESLRRQAEGKNLVFIKSLCEVGQIRILSRTPNNQSKTTSKIESLRNEILLNPNAKSLAWLVDLAEVFVRGASSDLARINTIVNRNPEANYIQKLGQSILKRPVTADFNTLKTLPEVTPFQVIRKNLELSKTKDAGVKKQREYLKLALDQGEQVGAREIFLRQENSTLEAIVNLAESINSQWLESLSRSCLERIKERNTLLEFSGEQLTSREIEVLKYLSADKSIEQIGKTLHISKNTMKTHLRNIYRKLEVNDRKQAAEIAKAKLLV</sequence>
<name>A0A249JX15_9ACTN</name>
<dbReference type="PROSITE" id="PS50043">
    <property type="entry name" value="HTH_LUXR_2"/>
    <property type="match status" value="1"/>
</dbReference>
<dbReference type="Proteomes" id="UP000217153">
    <property type="component" value="Chromosome"/>
</dbReference>
<proteinExistence type="predicted"/>
<dbReference type="InterPro" id="IPR036388">
    <property type="entry name" value="WH-like_DNA-bd_sf"/>
</dbReference>
<dbReference type="Pfam" id="PF00196">
    <property type="entry name" value="GerE"/>
    <property type="match status" value="1"/>
</dbReference>
<keyword evidence="1" id="KW-0805">Transcription regulation</keyword>
<dbReference type="PANTHER" id="PTHR44688:SF16">
    <property type="entry name" value="DNA-BINDING TRANSCRIPTIONAL ACTIVATOR DEVR_DOSR"/>
    <property type="match status" value="1"/>
</dbReference>
<keyword evidence="3" id="KW-0804">Transcription</keyword>
<dbReference type="SMART" id="SM00421">
    <property type="entry name" value="HTH_LUXR"/>
    <property type="match status" value="1"/>
</dbReference>
<dbReference type="PANTHER" id="PTHR44688">
    <property type="entry name" value="DNA-BINDING TRANSCRIPTIONAL ACTIVATOR DEVR_DOSR"/>
    <property type="match status" value="1"/>
</dbReference>
<dbReference type="CDD" id="cd06170">
    <property type="entry name" value="LuxR_C_like"/>
    <property type="match status" value="1"/>
</dbReference>
<dbReference type="AlphaFoldDB" id="A0A249JX15"/>
<gene>
    <name evidence="5" type="ORF">B1s21122_01685</name>
</gene>
<accession>A0A249JX15</accession>
<dbReference type="Gene3D" id="1.10.10.10">
    <property type="entry name" value="Winged helix-like DNA-binding domain superfamily/Winged helix DNA-binding domain"/>
    <property type="match status" value="1"/>
</dbReference>
<dbReference type="InterPro" id="IPR016032">
    <property type="entry name" value="Sig_transdc_resp-reg_C-effctor"/>
</dbReference>
<keyword evidence="6" id="KW-1185">Reference proteome</keyword>
<dbReference type="OrthoDB" id="134985at2"/>
<evidence type="ECO:0000313" key="6">
    <source>
        <dbReference type="Proteomes" id="UP000217153"/>
    </source>
</evidence>
<dbReference type="InterPro" id="IPR000792">
    <property type="entry name" value="Tscrpt_reg_LuxR_C"/>
</dbReference>
<dbReference type="GO" id="GO:0003677">
    <property type="term" value="F:DNA binding"/>
    <property type="evidence" value="ECO:0007669"/>
    <property type="project" value="UniProtKB-KW"/>
</dbReference>
<dbReference type="EMBL" id="CP016768">
    <property type="protein sequence ID" value="ASY09068.1"/>
    <property type="molecule type" value="Genomic_DNA"/>
</dbReference>
<keyword evidence="2 5" id="KW-0238">DNA-binding</keyword>
<dbReference type="SUPFAM" id="SSF46894">
    <property type="entry name" value="C-terminal effector domain of the bipartite response regulators"/>
    <property type="match status" value="1"/>
</dbReference>
<evidence type="ECO:0000256" key="3">
    <source>
        <dbReference type="ARBA" id="ARBA00023163"/>
    </source>
</evidence>
<evidence type="ECO:0000256" key="1">
    <source>
        <dbReference type="ARBA" id="ARBA00023015"/>
    </source>
</evidence>